<dbReference type="PANTHER" id="PTHR10498:SF10">
    <property type="entry name" value="PALM2 AND AKAP2 FUSION-RELATED"/>
    <property type="match status" value="1"/>
</dbReference>
<feature type="region of interest" description="Disordered" evidence="8">
    <location>
        <begin position="358"/>
        <end position="448"/>
    </location>
</feature>
<evidence type="ECO:0000313" key="10">
    <source>
        <dbReference type="Proteomes" id="UP000008143"/>
    </source>
</evidence>
<dbReference type="RefSeq" id="XP_031752669.1">
    <property type="nucleotide sequence ID" value="XM_031896809.1"/>
</dbReference>
<evidence type="ECO:0000256" key="5">
    <source>
        <dbReference type="ARBA" id="ARBA00023136"/>
    </source>
</evidence>
<feature type="compositionally biased region" description="Polar residues" evidence="8">
    <location>
        <begin position="1113"/>
        <end position="1128"/>
    </location>
</feature>
<evidence type="ECO:0000313" key="11">
    <source>
        <dbReference type="RefSeq" id="XP_031752669.1"/>
    </source>
</evidence>
<feature type="compositionally biased region" description="Polar residues" evidence="8">
    <location>
        <begin position="1193"/>
        <end position="1204"/>
    </location>
</feature>
<dbReference type="HOGENOM" id="CLU_007780_0_0_1"/>
<feature type="region of interest" description="Disordered" evidence="8">
    <location>
        <begin position="1180"/>
        <end position="1237"/>
    </location>
</feature>
<dbReference type="eggNOG" id="ENOG502QR7I">
    <property type="taxonomic scope" value="Eukaryota"/>
</dbReference>
<dbReference type="GO" id="GO:0005886">
    <property type="term" value="C:plasma membrane"/>
    <property type="evidence" value="ECO:0007669"/>
    <property type="project" value="UniProtKB-SubCell"/>
</dbReference>
<reference evidence="11" key="3">
    <citation type="submission" date="2025-04" db="UniProtKB">
        <authorList>
            <consortium name="RefSeq"/>
        </authorList>
    </citation>
    <scope>IDENTIFICATION</scope>
    <source>
        <strain evidence="11">Nigerian</strain>
        <tissue evidence="11">Liver and blood</tissue>
    </source>
</reference>
<name>F7EIU9_XENTR</name>
<feature type="compositionally biased region" description="Basic and acidic residues" evidence="8">
    <location>
        <begin position="1180"/>
        <end position="1192"/>
    </location>
</feature>
<evidence type="ECO:0000256" key="4">
    <source>
        <dbReference type="ARBA" id="ARBA00023054"/>
    </source>
</evidence>
<dbReference type="Ensembl" id="ENSXETT00000004769">
    <property type="protein sequence ID" value="ENSXETP00000004769"/>
    <property type="gene ID" value="ENSXETG00000002238"/>
</dbReference>
<keyword evidence="5" id="KW-0472">Membrane</keyword>
<keyword evidence="6" id="KW-0449">Lipoprotein</keyword>
<dbReference type="Xenbase" id="XB-GENE-961312">
    <property type="gene designation" value="palm2akap2"/>
</dbReference>
<dbReference type="PaxDb" id="8364-ENSXETP00000023755"/>
<dbReference type="GO" id="GO:0008360">
    <property type="term" value="P:regulation of cell shape"/>
    <property type="evidence" value="ECO:0007669"/>
    <property type="project" value="InterPro"/>
</dbReference>
<feature type="region of interest" description="Disordered" evidence="8">
    <location>
        <begin position="588"/>
        <end position="624"/>
    </location>
</feature>
<accession>F7EIU9</accession>
<keyword evidence="4 7" id="KW-0175">Coiled coil</keyword>
<feature type="coiled-coil region" evidence="7">
    <location>
        <begin position="70"/>
        <end position="132"/>
    </location>
</feature>
<evidence type="ECO:0000256" key="6">
    <source>
        <dbReference type="ARBA" id="ARBA00023288"/>
    </source>
</evidence>
<dbReference type="ExpressionAtlas" id="F7EIU9">
    <property type="expression patterns" value="baseline"/>
</dbReference>
<evidence type="ECO:0000256" key="1">
    <source>
        <dbReference type="ARBA" id="ARBA00004342"/>
    </source>
</evidence>
<keyword evidence="2" id="KW-1003">Cell membrane</keyword>
<dbReference type="OMA" id="RDNCSAN"/>
<feature type="region of interest" description="Disordered" evidence="8">
    <location>
        <begin position="1054"/>
        <end position="1128"/>
    </location>
</feature>
<reference evidence="9" key="1">
    <citation type="journal article" date="2010" name="Science">
        <title>The genome of the Western clawed frog Xenopus tropicalis.</title>
        <authorList>
            <person name="Hellsten U."/>
            <person name="Harland R.M."/>
            <person name="Gilchrist M.J."/>
            <person name="Hendrix D."/>
            <person name="Jurka J."/>
            <person name="Kapitonov V."/>
            <person name="Ovcharenko I."/>
            <person name="Putnam N.H."/>
            <person name="Shu S."/>
            <person name="Taher L."/>
            <person name="Blitz I.L."/>
            <person name="Blumberg B."/>
            <person name="Dichmann D.S."/>
            <person name="Dubchak I."/>
            <person name="Amaya E."/>
            <person name="Detter J.C."/>
            <person name="Fletcher R."/>
            <person name="Gerhard D.S."/>
            <person name="Goodstein D."/>
            <person name="Graves T."/>
            <person name="Grigoriev I.V."/>
            <person name="Grimwood J."/>
            <person name="Kawashima T."/>
            <person name="Lindquist E."/>
            <person name="Lucas S.M."/>
            <person name="Mead P.E."/>
            <person name="Mitros T."/>
            <person name="Ogino H."/>
            <person name="Ohta Y."/>
            <person name="Poliakov A.V."/>
            <person name="Pollet N."/>
            <person name="Robert J."/>
            <person name="Salamov A."/>
            <person name="Sater A.K."/>
            <person name="Schmutz J."/>
            <person name="Terry A."/>
            <person name="Vize P.D."/>
            <person name="Warren W.C."/>
            <person name="Wells D."/>
            <person name="Wills A."/>
            <person name="Wilson R.K."/>
            <person name="Zimmerman L.B."/>
            <person name="Zorn A.M."/>
            <person name="Grainger R."/>
            <person name="Grammer T."/>
            <person name="Khokha M.K."/>
            <person name="Richardson P.M."/>
            <person name="Rokhsar D.S."/>
        </authorList>
    </citation>
    <scope>NUCLEOTIDE SEQUENCE [LARGE SCALE GENOMIC DNA]</scope>
    <source>
        <strain evidence="9">Nigerian</strain>
    </source>
</reference>
<dbReference type="Pfam" id="PF03285">
    <property type="entry name" value="Paralemmin"/>
    <property type="match status" value="1"/>
</dbReference>
<organism evidence="9">
    <name type="scientific">Xenopus tropicalis</name>
    <name type="common">Western clawed frog</name>
    <name type="synonym">Silurana tropicalis</name>
    <dbReference type="NCBI Taxonomy" id="8364"/>
    <lineage>
        <taxon>Eukaryota</taxon>
        <taxon>Metazoa</taxon>
        <taxon>Chordata</taxon>
        <taxon>Craniata</taxon>
        <taxon>Vertebrata</taxon>
        <taxon>Euteleostomi</taxon>
        <taxon>Amphibia</taxon>
        <taxon>Batrachia</taxon>
        <taxon>Anura</taxon>
        <taxon>Pipoidea</taxon>
        <taxon>Pipidae</taxon>
        <taxon>Xenopodinae</taxon>
        <taxon>Xenopus</taxon>
        <taxon>Silurana</taxon>
    </lineage>
</organism>
<proteinExistence type="predicted"/>
<dbReference type="Proteomes" id="UP000008143">
    <property type="component" value="Chromosome 1"/>
</dbReference>
<dbReference type="STRING" id="8364.ENSXETP00000004769"/>
<protein>
    <submittedName>
        <fullName evidence="9">PALM2 and AKAP2 fusion</fullName>
    </submittedName>
    <submittedName>
        <fullName evidence="11">Palm2-akap2 protein isoform X1</fullName>
    </submittedName>
</protein>
<evidence type="ECO:0000256" key="7">
    <source>
        <dbReference type="SAM" id="Coils"/>
    </source>
</evidence>
<feature type="coiled-coil region" evidence="7">
    <location>
        <begin position="1"/>
        <end position="44"/>
    </location>
</feature>
<comment type="subcellular location">
    <subcellularLocation>
        <location evidence="1">Cell membrane</location>
        <topology evidence="1">Lipid-anchor</topology>
        <orientation evidence="1">Cytoplasmic side</orientation>
    </subcellularLocation>
</comment>
<dbReference type="PANTHER" id="PTHR10498">
    <property type="entry name" value="PARALEMMIN-RELATED"/>
    <property type="match status" value="1"/>
</dbReference>
<gene>
    <name evidence="9 11 12" type="primary">palm2akap2</name>
    <name evidence="11" type="synonym">akap-kl</name>
    <name evidence="11" type="synonym">akap2</name>
    <name evidence="11" type="synonym">palm2</name>
    <name evidence="11" type="synonym">palm2-akap2</name>
</gene>
<feature type="region of interest" description="Disordered" evidence="8">
    <location>
        <begin position="722"/>
        <end position="742"/>
    </location>
</feature>
<dbReference type="InterPro" id="IPR004965">
    <property type="entry name" value="Paralemmin"/>
</dbReference>
<evidence type="ECO:0000313" key="12">
    <source>
        <dbReference type="Xenbase" id="XB-GENE-961312"/>
    </source>
</evidence>
<keyword evidence="10" id="KW-1185">Reference proteome</keyword>
<reference evidence="9" key="2">
    <citation type="submission" date="2011-06" db="UniProtKB">
        <authorList>
            <consortium name="Ensembl"/>
        </authorList>
    </citation>
    <scope>IDENTIFICATION</scope>
</reference>
<keyword evidence="3" id="KW-0597">Phosphoprotein</keyword>
<dbReference type="Bgee" id="ENSXETG00000002238">
    <property type="expression patterns" value="Expressed in heart and 14 other cell types or tissues"/>
</dbReference>
<sequence length="1322" mass="148606">MAEAELHRERLQAIAEKRKQQAAIEDKRRQLEDKILQLQHLKSKSIREKWLMQGAPAGSSEEEEARKKQCEEDEHTLKLLEENVKRLEQDIGRLESEESLISAKEQILREKLRETEISFEDLQKSLSNQETDAVNYIYSEIPDLTTFNLQNTETSLSGDGTTRVAALYAMEINVEKDRNTGETKIVSASALDPEGVHQRGVKVYDDGNKVVYEVHRAGAVVENGIHKLNTRDVDELIQKSAQSNLIGGQEKECLPERTVTIEGNPSHVKEHMHFKEAKLEMVHKQTKGAPVKQGQHARSCENAGTDATLDQPVTMIFMGYQNIDDEDETKKVLEYDDTIKAELVLIDEDDEKSLREKTVTDVSTMDGNAAELVSGKLLTETTEPSSPEGKEESLATEPIADVKKKTVQFKDPNDYEPGGSLSQLDKPQTPEDDLNLKEKDPNSANFSDPAKFVISKETMEVEVPVSEHKGIILINQDDSADDQSVFLAAVANQNGLKNRHESIDSDVAKEIQYLDDVLEANCCDTSTDNTLNGSPSPELCTTVGDSSSYVCVTASSASIVTEVIAEEPKQTPLVEITEPSEVLDPIKINGHSQSENKDELVDGYTYPASPNSSNSSRRSSKDGEILPKVIKKEAKFELRTFHEEKKPSKLFDDFNEKEHIRVRKIRPSEEVQELEKERLELIKSQAMKKNPGITTKWWNPPQEKTIEEQLDLDQLESHLKYKERKQKQQHQGGSPPAVKVHHFPPILSEPTAVKKEDIVTEQIDFLAARKQFLNMENTNQPNFKIPPKRSVSANLFTVKPFYKSSEASKSYSCITVTNSSVPCVQSVQDETPFVKAERVNCISEDQSVINQRLMAEVSAEPSADIDLQNEKVSKRSAEEFVCATANFTVLKDDDNDLSDRFGKSVSVSFLPEEQDSGLDDLSVKSQDTTVMETLSNDFSMDNISDSGASNETMSVQHDYSLGDLSQPQTPVNDTVTEYTLEEGSKSDQGFYSPSSMLHDIDDHLDPLDYHAGILVQNVIQQALAEKAGFKDCTHSDNLDKSHFLDDSEHLTEKSEILSYSSPPVSPRRDHTEVFEPPQVSSPVQKTKPLTIPKTFESEDFQPKQDNPLPPKSLSLTEQNSTEENKQESYFSKYSQAAELRSTASILATQETEISVGPFKLRSKKQKTLSMIEEEIRAAQEREQELKKQRERQSFQSQHSPSNKSAPVLPTRTVSYKTAPGKIEKLRNPSSPRGESFPVQPDLLLEEEAGSQRPKNLMETLMDDYEAHKTKRRDRMDDSSYTCKLLSNRITYEVLDAVRVNRRKSALALKWEAGIYANREDDE</sequence>
<evidence type="ECO:0000313" key="9">
    <source>
        <dbReference type="Ensembl" id="ENSXETP00000004769"/>
    </source>
</evidence>
<evidence type="ECO:0000256" key="3">
    <source>
        <dbReference type="ARBA" id="ARBA00022553"/>
    </source>
</evidence>
<dbReference type="GeneTree" id="ENSGT00930000151059"/>
<dbReference type="OrthoDB" id="9941155at2759"/>
<evidence type="ECO:0000256" key="2">
    <source>
        <dbReference type="ARBA" id="ARBA00022475"/>
    </source>
</evidence>
<evidence type="ECO:0000256" key="8">
    <source>
        <dbReference type="SAM" id="MobiDB-lite"/>
    </source>
</evidence>